<name>A0A1H9X1I9_9PSEU</name>
<dbReference type="AlphaFoldDB" id="A0A1H9X1I9"/>
<accession>A0A1H9X1I9</accession>
<organism evidence="2 3">
    <name type="scientific">Lentzea albida</name>
    <dbReference type="NCBI Taxonomy" id="65499"/>
    <lineage>
        <taxon>Bacteria</taxon>
        <taxon>Bacillati</taxon>
        <taxon>Actinomycetota</taxon>
        <taxon>Actinomycetes</taxon>
        <taxon>Pseudonocardiales</taxon>
        <taxon>Pseudonocardiaceae</taxon>
        <taxon>Lentzea</taxon>
    </lineage>
</organism>
<feature type="compositionally biased region" description="Polar residues" evidence="1">
    <location>
        <begin position="1"/>
        <end position="14"/>
    </location>
</feature>
<reference evidence="3" key="1">
    <citation type="submission" date="2016-10" db="EMBL/GenBank/DDBJ databases">
        <authorList>
            <person name="Varghese N."/>
            <person name="Submissions S."/>
        </authorList>
    </citation>
    <scope>NUCLEOTIDE SEQUENCE [LARGE SCALE GENOMIC DNA]</scope>
    <source>
        <strain evidence="3">DSM 44437</strain>
    </source>
</reference>
<sequence length="57" mass="6154">MASQIGAVSTSPSPTCEAPSRSWTGKDLHARVFVVTEADRRTKKSAEGICSEIDSDW</sequence>
<feature type="region of interest" description="Disordered" evidence="1">
    <location>
        <begin position="1"/>
        <end position="22"/>
    </location>
</feature>
<proteinExistence type="predicted"/>
<dbReference type="Proteomes" id="UP000199503">
    <property type="component" value="Unassembled WGS sequence"/>
</dbReference>
<gene>
    <name evidence="2" type="ORF">SAMN04488000_12683</name>
</gene>
<evidence type="ECO:0000256" key="1">
    <source>
        <dbReference type="SAM" id="MobiDB-lite"/>
    </source>
</evidence>
<dbReference type="EMBL" id="FOFV01000026">
    <property type="protein sequence ID" value="SES39901.1"/>
    <property type="molecule type" value="Genomic_DNA"/>
</dbReference>
<evidence type="ECO:0000313" key="3">
    <source>
        <dbReference type="Proteomes" id="UP000199503"/>
    </source>
</evidence>
<protein>
    <submittedName>
        <fullName evidence="2">Uncharacterized protein</fullName>
    </submittedName>
</protein>
<keyword evidence="3" id="KW-1185">Reference proteome</keyword>
<evidence type="ECO:0000313" key="2">
    <source>
        <dbReference type="EMBL" id="SES39901.1"/>
    </source>
</evidence>